<evidence type="ECO:0000313" key="4">
    <source>
        <dbReference type="Proteomes" id="UP000320333"/>
    </source>
</evidence>
<comment type="caution">
    <text evidence="3">The sequence shown here is derived from an EMBL/GenBank/DDBJ whole genome shotgun (WGS) entry which is preliminary data.</text>
</comment>
<keyword evidence="4" id="KW-1185">Reference proteome</keyword>
<name>A0A507FD31_9FUNG</name>
<organism evidence="3 4">
    <name type="scientific">Chytriomyces confervae</name>
    <dbReference type="NCBI Taxonomy" id="246404"/>
    <lineage>
        <taxon>Eukaryota</taxon>
        <taxon>Fungi</taxon>
        <taxon>Fungi incertae sedis</taxon>
        <taxon>Chytridiomycota</taxon>
        <taxon>Chytridiomycota incertae sedis</taxon>
        <taxon>Chytridiomycetes</taxon>
        <taxon>Chytridiales</taxon>
        <taxon>Chytriomycetaceae</taxon>
        <taxon>Chytriomyces</taxon>
    </lineage>
</organism>
<feature type="region of interest" description="Disordered" evidence="1">
    <location>
        <begin position="149"/>
        <end position="229"/>
    </location>
</feature>
<feature type="compositionally biased region" description="Polar residues" evidence="1">
    <location>
        <begin position="177"/>
        <end position="204"/>
    </location>
</feature>
<dbReference type="Gene3D" id="2.60.40.420">
    <property type="entry name" value="Cupredoxins - blue copper proteins"/>
    <property type="match status" value="1"/>
</dbReference>
<protein>
    <recommendedName>
        <fullName evidence="5">Phytocyanin domain-containing protein</fullName>
    </recommendedName>
</protein>
<dbReference type="SUPFAM" id="SSF49503">
    <property type="entry name" value="Cupredoxins"/>
    <property type="match status" value="1"/>
</dbReference>
<feature type="chain" id="PRO_5021350838" description="Phytocyanin domain-containing protein" evidence="2">
    <location>
        <begin position="45"/>
        <end position="257"/>
    </location>
</feature>
<keyword evidence="2" id="KW-0732">Signal</keyword>
<evidence type="ECO:0000256" key="1">
    <source>
        <dbReference type="SAM" id="MobiDB-lite"/>
    </source>
</evidence>
<accession>A0A507FD31</accession>
<evidence type="ECO:0000313" key="3">
    <source>
        <dbReference type="EMBL" id="TPX73480.1"/>
    </source>
</evidence>
<evidence type="ECO:0008006" key="5">
    <source>
        <dbReference type="Google" id="ProtNLM"/>
    </source>
</evidence>
<reference evidence="3 4" key="1">
    <citation type="journal article" date="2019" name="Sci. Rep.">
        <title>Comparative genomics of chytrid fungi reveal insights into the obligate biotrophic and pathogenic lifestyle of Synchytrium endobioticum.</title>
        <authorList>
            <person name="van de Vossenberg B.T.L.H."/>
            <person name="Warris S."/>
            <person name="Nguyen H.D.T."/>
            <person name="van Gent-Pelzer M.P.E."/>
            <person name="Joly D.L."/>
            <person name="van de Geest H.C."/>
            <person name="Bonants P.J.M."/>
            <person name="Smith D.S."/>
            <person name="Levesque C.A."/>
            <person name="van der Lee T.A.J."/>
        </authorList>
    </citation>
    <scope>NUCLEOTIDE SEQUENCE [LARGE SCALE GENOMIC DNA]</scope>
    <source>
        <strain evidence="3 4">CBS 675.73</strain>
    </source>
</reference>
<evidence type="ECO:0000256" key="2">
    <source>
        <dbReference type="SAM" id="SignalP"/>
    </source>
</evidence>
<dbReference type="STRING" id="246404.A0A507FD31"/>
<gene>
    <name evidence="3" type="ORF">CcCBS67573_g05252</name>
</gene>
<sequence length="257" mass="25913">MGLLNASSYTANVIFVGGINNSKNNMFKTTLVLALLQSVLLAHAAQTVTIDIGGGSSGTAVSSSSIDIEVGDTVVWNNVGVSIKTVGQQAESHQCTPIRGSIFSSGQLFPQSSYQFTFNRPSVYYFYVDSTLKDCTSGGAEGVINVKALPSPEPKATGTAVATNGADRSGTAAGRPTATSGGSNSNASRTSSAVVAEGSNGNQPTGVMTGNGVGNGLQSGSPVPKAPLSGGGSLVMRDIGARAWEVALAAGMAYLLL</sequence>
<dbReference type="AlphaFoldDB" id="A0A507FD31"/>
<dbReference type="Proteomes" id="UP000320333">
    <property type="component" value="Unassembled WGS sequence"/>
</dbReference>
<dbReference type="EMBL" id="QEAP01000183">
    <property type="protein sequence ID" value="TPX73480.1"/>
    <property type="molecule type" value="Genomic_DNA"/>
</dbReference>
<proteinExistence type="predicted"/>
<dbReference type="InterPro" id="IPR008972">
    <property type="entry name" value="Cupredoxin"/>
</dbReference>
<feature type="signal peptide" evidence="2">
    <location>
        <begin position="1"/>
        <end position="44"/>
    </location>
</feature>
<dbReference type="OrthoDB" id="2146897at2759"/>